<dbReference type="AlphaFoldDB" id="A0A923LTG3"/>
<keyword evidence="4 7" id="KW-0732">Signal</keyword>
<sequence>MKYRIFTAAFVLLCLLPAAGMLFLPPTQAAGNERLAPAPHLKQEDGSWNTEFLGDVTDYVADHFALRQELVTANALLRTKLLASSPAEDVIYGSDGWLYYAQTLDDYQNHATLNAQELEQIARTVAEMQAFCQARGARFLFTIAPNKNSLYPAHMPSRYLVSDSQGNYERLRPLLEEYGVQYADLFTFFAKQEEVLYLRTDSHWSNRGAALAHDFLMQSLGLPYTCFGQAAYRMANTHRGDLYDMLYPKGTALEEQQQYQTTFSYVNEPRTAEDILIQTTSGNAQNGRLLLCRDSFGNALHPFLAEDFSEAVITRQMPYPLTQVQAGDTVIVEIVERNLPNLLKYPPDLGNNQAADSVE</sequence>
<evidence type="ECO:0000256" key="7">
    <source>
        <dbReference type="SAM" id="SignalP"/>
    </source>
</evidence>
<dbReference type="GO" id="GO:0016740">
    <property type="term" value="F:transferase activity"/>
    <property type="evidence" value="ECO:0007669"/>
    <property type="project" value="UniProtKB-KW"/>
</dbReference>
<keyword evidence="10" id="KW-1185">Reference proteome</keyword>
<feature type="chain" id="PRO_5036688878" description="AlgX/AlgJ SGNH hydrolase-like domain-containing protein" evidence="7">
    <location>
        <begin position="30"/>
        <end position="359"/>
    </location>
</feature>
<dbReference type="EMBL" id="JACOPL010000004">
    <property type="protein sequence ID" value="MBC5724988.1"/>
    <property type="molecule type" value="Genomic_DNA"/>
</dbReference>
<feature type="signal peptide" evidence="7">
    <location>
        <begin position="1"/>
        <end position="29"/>
    </location>
</feature>
<organism evidence="9 10">
    <name type="scientific">Agathobaculum faecis</name>
    <dbReference type="NCBI Taxonomy" id="2763013"/>
    <lineage>
        <taxon>Bacteria</taxon>
        <taxon>Bacillati</taxon>
        <taxon>Bacillota</taxon>
        <taxon>Clostridia</taxon>
        <taxon>Eubacteriales</taxon>
        <taxon>Butyricicoccaceae</taxon>
        <taxon>Agathobaculum</taxon>
    </lineage>
</organism>
<dbReference type="RefSeq" id="WP_054326136.1">
    <property type="nucleotide sequence ID" value="NZ_JACOPL010000004.1"/>
</dbReference>
<feature type="domain" description="AlgX/AlgJ SGNH hydrolase-like" evidence="8">
    <location>
        <begin position="90"/>
        <end position="313"/>
    </location>
</feature>
<evidence type="ECO:0000256" key="2">
    <source>
        <dbReference type="ARBA" id="ARBA00005182"/>
    </source>
</evidence>
<evidence type="ECO:0000256" key="4">
    <source>
        <dbReference type="ARBA" id="ARBA00022729"/>
    </source>
</evidence>
<evidence type="ECO:0000313" key="10">
    <source>
        <dbReference type="Proteomes" id="UP000606499"/>
    </source>
</evidence>
<accession>A0A923LTG3</accession>
<name>A0A923LTG3_9FIRM</name>
<keyword evidence="3" id="KW-0808">Transferase</keyword>
<reference evidence="9" key="1">
    <citation type="submission" date="2020-08" db="EMBL/GenBank/DDBJ databases">
        <title>Genome public.</title>
        <authorList>
            <person name="Liu C."/>
            <person name="Sun Q."/>
        </authorList>
    </citation>
    <scope>NUCLEOTIDE SEQUENCE</scope>
    <source>
        <strain evidence="9">NSJ-28</strain>
    </source>
</reference>
<comment type="caution">
    <text evidence="9">The sequence shown here is derived from an EMBL/GenBank/DDBJ whole genome shotgun (WGS) entry which is preliminary data.</text>
</comment>
<evidence type="ECO:0000313" key="9">
    <source>
        <dbReference type="EMBL" id="MBC5724988.1"/>
    </source>
</evidence>
<evidence type="ECO:0000256" key="1">
    <source>
        <dbReference type="ARBA" id="ARBA00004418"/>
    </source>
</evidence>
<dbReference type="Proteomes" id="UP000606499">
    <property type="component" value="Unassembled WGS sequence"/>
</dbReference>
<keyword evidence="5" id="KW-0574">Periplasm</keyword>
<gene>
    <name evidence="9" type="ORF">H8S45_05895</name>
</gene>
<evidence type="ECO:0000256" key="6">
    <source>
        <dbReference type="ARBA" id="ARBA00022841"/>
    </source>
</evidence>
<protein>
    <recommendedName>
        <fullName evidence="8">AlgX/AlgJ SGNH hydrolase-like domain-containing protein</fullName>
    </recommendedName>
</protein>
<evidence type="ECO:0000256" key="5">
    <source>
        <dbReference type="ARBA" id="ARBA00022764"/>
    </source>
</evidence>
<keyword evidence="6" id="KW-0016">Alginate biosynthesis</keyword>
<dbReference type="Pfam" id="PF16822">
    <property type="entry name" value="ALGX"/>
    <property type="match status" value="1"/>
</dbReference>
<evidence type="ECO:0000256" key="3">
    <source>
        <dbReference type="ARBA" id="ARBA00022679"/>
    </source>
</evidence>
<dbReference type="GO" id="GO:0042597">
    <property type="term" value="C:periplasmic space"/>
    <property type="evidence" value="ECO:0007669"/>
    <property type="project" value="UniProtKB-SubCell"/>
</dbReference>
<dbReference type="InterPro" id="IPR031811">
    <property type="entry name" value="ALGX/ALGJ_SGNH-like"/>
</dbReference>
<dbReference type="GO" id="GO:0042121">
    <property type="term" value="P:alginic acid biosynthetic process"/>
    <property type="evidence" value="ECO:0007669"/>
    <property type="project" value="UniProtKB-KW"/>
</dbReference>
<evidence type="ECO:0000259" key="8">
    <source>
        <dbReference type="Pfam" id="PF16822"/>
    </source>
</evidence>
<proteinExistence type="predicted"/>
<comment type="pathway">
    <text evidence="2">Glycan biosynthesis; alginate biosynthesis.</text>
</comment>
<comment type="subcellular location">
    <subcellularLocation>
        <location evidence="1">Periplasm</location>
    </subcellularLocation>
</comment>